<dbReference type="Gene3D" id="3.40.50.2300">
    <property type="match status" value="2"/>
</dbReference>
<evidence type="ECO:0000313" key="6">
    <source>
        <dbReference type="Proteomes" id="UP000198929"/>
    </source>
</evidence>
<keyword evidence="6" id="KW-1185">Reference proteome</keyword>
<dbReference type="InterPro" id="IPR046335">
    <property type="entry name" value="LacI/GalR-like_sensor"/>
</dbReference>
<dbReference type="Proteomes" id="UP000198929">
    <property type="component" value="Unassembled WGS sequence"/>
</dbReference>
<evidence type="ECO:0000256" key="2">
    <source>
        <dbReference type="ARBA" id="ARBA00023125"/>
    </source>
</evidence>
<dbReference type="PROSITE" id="PS50932">
    <property type="entry name" value="HTH_LACI_2"/>
    <property type="match status" value="1"/>
</dbReference>
<keyword evidence="2" id="KW-0238">DNA-binding</keyword>
<evidence type="ECO:0000313" key="5">
    <source>
        <dbReference type="EMBL" id="SES30243.1"/>
    </source>
</evidence>
<dbReference type="CDD" id="cd01392">
    <property type="entry name" value="HTH_LacI"/>
    <property type="match status" value="1"/>
</dbReference>
<gene>
    <name evidence="5" type="ORF">SAMN05661109_02597</name>
</gene>
<protein>
    <submittedName>
        <fullName evidence="5">Transcriptional regulator, LacI family</fullName>
    </submittedName>
</protein>
<organism evidence="5 6">
    <name type="scientific">Corynebacterium cystitidis DSM 20524</name>
    <dbReference type="NCBI Taxonomy" id="1121357"/>
    <lineage>
        <taxon>Bacteria</taxon>
        <taxon>Bacillati</taxon>
        <taxon>Actinomycetota</taxon>
        <taxon>Actinomycetes</taxon>
        <taxon>Mycobacteriales</taxon>
        <taxon>Corynebacteriaceae</taxon>
        <taxon>Corynebacterium</taxon>
    </lineage>
</organism>
<dbReference type="EMBL" id="FOGQ01000018">
    <property type="protein sequence ID" value="SES30243.1"/>
    <property type="molecule type" value="Genomic_DNA"/>
</dbReference>
<dbReference type="Pfam" id="PF00356">
    <property type="entry name" value="LacI"/>
    <property type="match status" value="1"/>
</dbReference>
<reference evidence="6" key="1">
    <citation type="submission" date="2016-10" db="EMBL/GenBank/DDBJ databases">
        <authorList>
            <person name="Varghese N."/>
            <person name="Submissions S."/>
        </authorList>
    </citation>
    <scope>NUCLEOTIDE SEQUENCE [LARGE SCALE GENOMIC DNA]</scope>
    <source>
        <strain evidence="6">DSM 20524</strain>
    </source>
</reference>
<sequence length="366" mass="38941">MAPRPVKRGTLASIAADLGVSRTTVSNAYNHPDQLSPELRERILAAAKARGYSGPDPMARSLRTRRVGSFGVLLTEQLSFAFEDLASIDFLAGLAASAYGLHNTMTLVPVGPLADDSTQLITNAVVDGFVVYSVAAHDPHLEAARNRGLPIVVVDQPYDVDDLPFVGIDDHAAIQPAAQSLLDAGHRRIGILAKRMHRAEFNGHLDCDQLGQADLHVQRERVRGALDAFAAAGVCDVPVVVRHFNDHDAAVDAARELLDTHPDLTAVLCTTDSMAFGVLDFCAARGMSVPGDVSVTGFDGVDLAHVRGLTTVNQPNRKKGSTVGKILKSLVDDYVADRTTSGPAPHVVIPTTFSPGRTVDAPRPDC</sequence>
<dbReference type="GO" id="GO:0003700">
    <property type="term" value="F:DNA-binding transcription factor activity"/>
    <property type="evidence" value="ECO:0007669"/>
    <property type="project" value="TreeGrafter"/>
</dbReference>
<evidence type="ECO:0000256" key="1">
    <source>
        <dbReference type="ARBA" id="ARBA00023015"/>
    </source>
</evidence>
<dbReference type="InterPro" id="IPR028082">
    <property type="entry name" value="Peripla_BP_I"/>
</dbReference>
<dbReference type="PANTHER" id="PTHR30146:SF138">
    <property type="entry name" value="TRANSCRIPTIONAL REGULATORY PROTEIN"/>
    <property type="match status" value="1"/>
</dbReference>
<feature type="domain" description="HTH lacI-type" evidence="4">
    <location>
        <begin position="10"/>
        <end position="64"/>
    </location>
</feature>
<keyword evidence="3" id="KW-0804">Transcription</keyword>
<dbReference type="Gene3D" id="1.10.260.40">
    <property type="entry name" value="lambda repressor-like DNA-binding domains"/>
    <property type="match status" value="1"/>
</dbReference>
<evidence type="ECO:0000256" key="3">
    <source>
        <dbReference type="ARBA" id="ARBA00023163"/>
    </source>
</evidence>
<dbReference type="PANTHER" id="PTHR30146">
    <property type="entry name" value="LACI-RELATED TRANSCRIPTIONAL REPRESSOR"/>
    <property type="match status" value="1"/>
</dbReference>
<keyword evidence="1" id="KW-0805">Transcription regulation</keyword>
<dbReference type="SUPFAM" id="SSF47413">
    <property type="entry name" value="lambda repressor-like DNA-binding domains"/>
    <property type="match status" value="1"/>
</dbReference>
<proteinExistence type="predicted"/>
<dbReference type="InterPro" id="IPR010982">
    <property type="entry name" value="Lambda_DNA-bd_dom_sf"/>
</dbReference>
<dbReference type="SUPFAM" id="SSF53822">
    <property type="entry name" value="Periplasmic binding protein-like I"/>
    <property type="match status" value="1"/>
</dbReference>
<dbReference type="AlphaFoldDB" id="A0A1H9W9U7"/>
<dbReference type="CDD" id="cd06279">
    <property type="entry name" value="PBP1_LacI-like"/>
    <property type="match status" value="1"/>
</dbReference>
<dbReference type="RefSeq" id="WP_092260801.1">
    <property type="nucleotide sequence ID" value="NZ_CP047199.1"/>
</dbReference>
<accession>A0A1H9W9U7</accession>
<dbReference type="GO" id="GO:0000976">
    <property type="term" value="F:transcription cis-regulatory region binding"/>
    <property type="evidence" value="ECO:0007669"/>
    <property type="project" value="TreeGrafter"/>
</dbReference>
<dbReference type="STRING" id="1121357.SAMN05661109_02597"/>
<dbReference type="SMART" id="SM00354">
    <property type="entry name" value="HTH_LACI"/>
    <property type="match status" value="1"/>
</dbReference>
<name>A0A1H9W9U7_9CORY</name>
<dbReference type="InterPro" id="IPR000843">
    <property type="entry name" value="HTH_LacI"/>
</dbReference>
<dbReference type="Pfam" id="PF13377">
    <property type="entry name" value="Peripla_BP_3"/>
    <property type="match status" value="1"/>
</dbReference>
<evidence type="ECO:0000259" key="4">
    <source>
        <dbReference type="PROSITE" id="PS50932"/>
    </source>
</evidence>